<feature type="compositionally biased region" description="Low complexity" evidence="6">
    <location>
        <begin position="1189"/>
        <end position="1202"/>
    </location>
</feature>
<name>A0ABR4NE88_9FUNG</name>
<feature type="compositionally biased region" description="Pro residues" evidence="6">
    <location>
        <begin position="1"/>
        <end position="21"/>
    </location>
</feature>
<dbReference type="Pfam" id="PF21245">
    <property type="entry name" value="PI4KB-PIK1_PIK"/>
    <property type="match status" value="1"/>
</dbReference>
<dbReference type="Gene3D" id="1.25.40.70">
    <property type="entry name" value="Phosphatidylinositol 3-kinase, accessory domain (PIK)"/>
    <property type="match status" value="1"/>
</dbReference>
<feature type="region of interest" description="Disordered" evidence="6">
    <location>
        <begin position="678"/>
        <end position="734"/>
    </location>
</feature>
<dbReference type="PANTHER" id="PTHR10048:SF22">
    <property type="entry name" value="PHOSPHATIDYLINOSITOL 4-KINASE BETA"/>
    <property type="match status" value="1"/>
</dbReference>
<evidence type="ECO:0000256" key="1">
    <source>
        <dbReference type="ARBA" id="ARBA00001686"/>
    </source>
</evidence>
<comment type="similarity">
    <text evidence="2">Belongs to the PI3/PI4-kinase family. Type III PI4K subfamily.</text>
</comment>
<dbReference type="InterPro" id="IPR000403">
    <property type="entry name" value="PI3/4_kinase_cat_dom"/>
</dbReference>
<dbReference type="PROSITE" id="PS50290">
    <property type="entry name" value="PI3_4_KINASE_3"/>
    <property type="match status" value="1"/>
</dbReference>
<evidence type="ECO:0000313" key="9">
    <source>
        <dbReference type="EMBL" id="KAL2917820.1"/>
    </source>
</evidence>
<feature type="region of interest" description="Disordered" evidence="6">
    <location>
        <begin position="185"/>
        <end position="206"/>
    </location>
</feature>
<dbReference type="EMBL" id="JADGIZ020000009">
    <property type="protein sequence ID" value="KAL2917820.1"/>
    <property type="molecule type" value="Genomic_DNA"/>
</dbReference>
<feature type="region of interest" description="Disordered" evidence="6">
    <location>
        <begin position="1179"/>
        <end position="1202"/>
    </location>
</feature>
<dbReference type="PROSITE" id="PS51545">
    <property type="entry name" value="PIK_HELICAL"/>
    <property type="match status" value="1"/>
</dbReference>
<evidence type="ECO:0000259" key="8">
    <source>
        <dbReference type="PROSITE" id="PS51545"/>
    </source>
</evidence>
<feature type="compositionally biased region" description="Low complexity" evidence="6">
    <location>
        <begin position="819"/>
        <end position="830"/>
    </location>
</feature>
<dbReference type="PROSITE" id="PS00915">
    <property type="entry name" value="PI3_4_KINASE_1"/>
    <property type="match status" value="1"/>
</dbReference>
<evidence type="ECO:0000256" key="4">
    <source>
        <dbReference type="ARBA" id="ARBA00022679"/>
    </source>
</evidence>
<dbReference type="InterPro" id="IPR016024">
    <property type="entry name" value="ARM-type_fold"/>
</dbReference>
<comment type="caution">
    <text evidence="9">The sequence shown here is derived from an EMBL/GenBank/DDBJ whole genome shotgun (WGS) entry which is preliminary data.</text>
</comment>
<feature type="region of interest" description="Disordered" evidence="6">
    <location>
        <begin position="624"/>
        <end position="656"/>
    </location>
</feature>
<evidence type="ECO:0000256" key="2">
    <source>
        <dbReference type="ARBA" id="ARBA00006209"/>
    </source>
</evidence>
<dbReference type="CDD" id="cd05168">
    <property type="entry name" value="PI4Kc_III_beta"/>
    <property type="match status" value="1"/>
</dbReference>
<protein>
    <recommendedName>
        <fullName evidence="3">1-phosphatidylinositol 4-kinase</fullName>
        <ecNumber evidence="3">2.7.1.67</ecNumber>
    </recommendedName>
</protein>
<feature type="compositionally biased region" description="Low complexity" evidence="6">
    <location>
        <begin position="799"/>
        <end position="812"/>
    </location>
</feature>
<evidence type="ECO:0000256" key="3">
    <source>
        <dbReference type="ARBA" id="ARBA00012169"/>
    </source>
</evidence>
<dbReference type="SMART" id="SM00146">
    <property type="entry name" value="PI3Kc"/>
    <property type="match status" value="1"/>
</dbReference>
<dbReference type="EC" id="2.7.1.67" evidence="3"/>
<keyword evidence="10" id="KW-1185">Reference proteome</keyword>
<dbReference type="InterPro" id="IPR042236">
    <property type="entry name" value="PI3K_accessory_sf"/>
</dbReference>
<dbReference type="InterPro" id="IPR001263">
    <property type="entry name" value="PI3K_accessory_dom"/>
</dbReference>
<feature type="domain" description="PIK helical" evidence="8">
    <location>
        <begin position="1"/>
        <end position="146"/>
    </location>
</feature>
<dbReference type="PROSITE" id="PS00916">
    <property type="entry name" value="PI3_4_KINASE_2"/>
    <property type="match status" value="1"/>
</dbReference>
<gene>
    <name evidence="9" type="primary">PIK1</name>
    <name evidence="9" type="ORF">HK105_202693</name>
</gene>
<feature type="region of interest" description="Disordered" evidence="6">
    <location>
        <begin position="1"/>
        <end position="30"/>
    </location>
</feature>
<sequence>MATPTPRPPAAAQPQPQPQPQQPQQQPQQPSSWLLRLFESDFFDARLALSYLHRHPDSVGIQHYICNELRRFPENDIEFLLPQLCHMTITRPSQSAALEAFLADLCRSSQHMALLTLWYLEAYLKEMQAHNVNNASSRLCQRMYQTCQTIIFDDSPPLAVPVNSHASQVAAVASAAALTADSQTLPPGASCESPAAAVDSPATPVQRTPRRIIGSAGIPGFGRIHNHTAPAIVGMGVMLAGFGNPAVHRSSAGMILSQARHPREASTQQELDVDQSDLESMSTMSEDDGDARSALSRRKSTANSIMSTSQQSGIIPLFRNLRLLARIPTSSPSLEELSKGSAFSFTNFVRKTTDIVAGTLGAQSPLETPTMQPQPQGASGHMLRHQASNASFVLGGGSAVGGSLSATTAASGLAPATNGHGNPMPSPTRTSVDGYAPHRRLSNASIETNSTVMALRDQSHLLHSHYFHSEMQFIMTLVDISDRLRFVPKPARQSNLVAELTLLNHNLPADVCIPFWCPAEANNPVHHRVVRISPSDAVVLNSADRVPFLIMVEVVATDHRVMSRKAARQILEQGGDASPAKRGPRSSAELTPPEGRLSTEAPRSPNDSSAEYYREVLERRRSLSIASKQQAMRASPTKEHHDAAPESPAEAASPRLDADVAARAAAHPVHALINTSVKNSPTSISSAPANLQASLSSPSRGPASASVESVRSLVAPSPSRHSGGNLGAPSLSGDEFSNRMRTAAVMLAQLYQQQQKELAAISSSSSSAAVVQPPASGAPGGVPPSGSFSAAHNRSLDLAASATTSGASTPRSSNDRSRSSSAVPGSPSVAADRRNYNKLRNDFEEIRARVIKEMMALEQQRMEALAAELGSNSVDVVGAAEDILPEQQEQKLRTDSLKKDAEDPSGAVFREPWSVKKERIRTSSPFGRHPNWDLLSVIVKSGADLRQEKLALQLIAEIQNIWMEHNVPVWVYSFRMLITSEQSGLVETVRDAISIHSIKKEGYARQLNQQGIAYTLYDYFVKEFGQPGCDSFQRAQDNFMRSLAGYSIICYLLQIKDRHNGNILLDLEGRCTHIDFGFMLTNSPGSVGFELAPFKLPQEYIDILGGLRSEKFREFRALVREAFLALRKSADSILCLVEIMERDSTLPCFTGITTKPSNLPTPSSMASMASIQALSAQAGTAVPPNGGQAAASAAPPSRSAAASGRYPVTEALRERFQLSMTEAQVCDLVDRLIDSSCNNIFTKLYDSFQYYANGIL</sequence>
<dbReference type="Gene3D" id="1.10.1070.11">
    <property type="entry name" value="Phosphatidylinositol 3-/4-kinase, catalytic domain"/>
    <property type="match status" value="1"/>
</dbReference>
<dbReference type="InterPro" id="IPR011009">
    <property type="entry name" value="Kinase-like_dom_sf"/>
</dbReference>
<dbReference type="InterPro" id="IPR018936">
    <property type="entry name" value="PI3/4_kinase_CS"/>
</dbReference>
<dbReference type="InterPro" id="IPR015433">
    <property type="entry name" value="PI3/4_kinase"/>
</dbReference>
<dbReference type="GO" id="GO:0004430">
    <property type="term" value="F:1-phosphatidylinositol 4-kinase activity"/>
    <property type="evidence" value="ECO:0007669"/>
    <property type="project" value="UniProtKB-EC"/>
</dbReference>
<dbReference type="PANTHER" id="PTHR10048">
    <property type="entry name" value="PHOSPHATIDYLINOSITOL KINASE"/>
    <property type="match status" value="1"/>
</dbReference>
<dbReference type="Proteomes" id="UP001527925">
    <property type="component" value="Unassembled WGS sequence"/>
</dbReference>
<evidence type="ECO:0000256" key="6">
    <source>
        <dbReference type="SAM" id="MobiDB-lite"/>
    </source>
</evidence>
<dbReference type="InterPro" id="IPR057754">
    <property type="entry name" value="PI4-kinase_beta/PIK1_cat"/>
</dbReference>
<dbReference type="InterPro" id="IPR036940">
    <property type="entry name" value="PI3/4_kinase_cat_sf"/>
</dbReference>
<evidence type="ECO:0000259" key="7">
    <source>
        <dbReference type="PROSITE" id="PS50290"/>
    </source>
</evidence>
<feature type="domain" description="PI3K/PI4K catalytic" evidence="7">
    <location>
        <begin position="914"/>
        <end position="1202"/>
    </location>
</feature>
<dbReference type="SUPFAM" id="SSF48371">
    <property type="entry name" value="ARM repeat"/>
    <property type="match status" value="1"/>
</dbReference>
<feature type="region of interest" description="Disordered" evidence="6">
    <location>
        <begin position="769"/>
        <end position="836"/>
    </location>
</feature>
<feature type="compositionally biased region" description="Low complexity" evidence="6">
    <location>
        <begin position="645"/>
        <end position="656"/>
    </location>
</feature>
<accession>A0ABR4NE88</accession>
<feature type="region of interest" description="Disordered" evidence="6">
    <location>
        <begin position="566"/>
        <end position="609"/>
    </location>
</feature>
<evidence type="ECO:0000313" key="10">
    <source>
        <dbReference type="Proteomes" id="UP001527925"/>
    </source>
</evidence>
<feature type="compositionally biased region" description="Polar residues" evidence="6">
    <location>
        <begin position="678"/>
        <end position="699"/>
    </location>
</feature>
<proteinExistence type="inferred from homology"/>
<organism evidence="9 10">
    <name type="scientific">Polyrhizophydium stewartii</name>
    <dbReference type="NCBI Taxonomy" id="2732419"/>
    <lineage>
        <taxon>Eukaryota</taxon>
        <taxon>Fungi</taxon>
        <taxon>Fungi incertae sedis</taxon>
        <taxon>Chytridiomycota</taxon>
        <taxon>Chytridiomycota incertae sedis</taxon>
        <taxon>Chytridiomycetes</taxon>
        <taxon>Rhizophydiales</taxon>
        <taxon>Rhizophydiales incertae sedis</taxon>
        <taxon>Polyrhizophydium</taxon>
    </lineage>
</organism>
<feature type="region of interest" description="Disordered" evidence="6">
    <location>
        <begin position="258"/>
        <end position="295"/>
    </location>
</feature>
<comment type="catalytic activity">
    <reaction evidence="1">
        <text>a 1,2-diacyl-sn-glycero-3-phospho-(1D-myo-inositol) + ATP = a 1,2-diacyl-sn-glycero-3-phospho-(1D-myo-inositol 4-phosphate) + ADP + H(+)</text>
        <dbReference type="Rhea" id="RHEA:19877"/>
        <dbReference type="ChEBI" id="CHEBI:15378"/>
        <dbReference type="ChEBI" id="CHEBI:30616"/>
        <dbReference type="ChEBI" id="CHEBI:57880"/>
        <dbReference type="ChEBI" id="CHEBI:58178"/>
        <dbReference type="ChEBI" id="CHEBI:456216"/>
        <dbReference type="EC" id="2.7.1.67"/>
    </reaction>
</comment>
<evidence type="ECO:0000256" key="5">
    <source>
        <dbReference type="ARBA" id="ARBA00022777"/>
    </source>
</evidence>
<dbReference type="InterPro" id="IPR049160">
    <property type="entry name" value="PI4KB-PIK1_PIK"/>
</dbReference>
<dbReference type="Pfam" id="PF00454">
    <property type="entry name" value="PI3_PI4_kinase"/>
    <property type="match status" value="1"/>
</dbReference>
<dbReference type="Gene3D" id="3.30.1010.10">
    <property type="entry name" value="Phosphatidylinositol 3-kinase Catalytic Subunit, Chain A, domain 4"/>
    <property type="match status" value="1"/>
</dbReference>
<reference evidence="9 10" key="1">
    <citation type="submission" date="2023-09" db="EMBL/GenBank/DDBJ databases">
        <title>Pangenome analysis of Batrachochytrium dendrobatidis and related Chytrids.</title>
        <authorList>
            <person name="Yacoub M.N."/>
            <person name="Stajich J.E."/>
            <person name="James T.Y."/>
        </authorList>
    </citation>
    <scope>NUCLEOTIDE SEQUENCE [LARGE SCALE GENOMIC DNA]</scope>
    <source>
        <strain evidence="9 10">JEL0888</strain>
    </source>
</reference>
<keyword evidence="5" id="KW-0418">Kinase</keyword>
<dbReference type="SUPFAM" id="SSF56112">
    <property type="entry name" value="Protein kinase-like (PK-like)"/>
    <property type="match status" value="1"/>
</dbReference>
<keyword evidence="4 9" id="KW-0808">Transferase</keyword>